<reference evidence="1 2" key="1">
    <citation type="journal article" date="2013" name="Genome Announc.">
        <title>Complete Genome Sequence of the Sesbania Symbiont and Rice Growth-Promoting Endophyte Rhizobium sp. Strain IRBG74.</title>
        <authorList>
            <person name="Crook M.B."/>
            <person name="Mitra S."/>
            <person name="Ane J.M."/>
            <person name="Sadowsky M.J."/>
            <person name="Gyaneshwar P."/>
        </authorList>
    </citation>
    <scope>NUCLEOTIDE SEQUENCE [LARGE SCALE GENOMIC DNA]</scope>
    <source>
        <strain evidence="1 2">IRBG74</strain>
    </source>
</reference>
<evidence type="ECO:0000313" key="1">
    <source>
        <dbReference type="EMBL" id="CDI09088.1"/>
    </source>
</evidence>
<protein>
    <submittedName>
        <fullName evidence="1">Uncharacterized protein</fullName>
    </submittedName>
</protein>
<dbReference type="KEGG" id="rir:BN877_I2197"/>
<name>U4PVK8_9HYPH</name>
<accession>U4PVK8</accession>
<dbReference type="AlphaFoldDB" id="U4PVK8"/>
<gene>
    <name evidence="1" type="ORF">BN877_I2197</name>
</gene>
<dbReference type="Proteomes" id="UP000016944">
    <property type="component" value="Chromosome I"/>
</dbReference>
<dbReference type="HOGENOM" id="CLU_2452551_0_0_5"/>
<organism evidence="1 2">
    <name type="scientific">Agrobacterium pusense</name>
    <dbReference type="NCBI Taxonomy" id="648995"/>
    <lineage>
        <taxon>Bacteria</taxon>
        <taxon>Pseudomonadati</taxon>
        <taxon>Pseudomonadota</taxon>
        <taxon>Alphaproteobacteria</taxon>
        <taxon>Hyphomicrobiales</taxon>
        <taxon>Rhizobiaceae</taxon>
        <taxon>Rhizobium/Agrobacterium group</taxon>
        <taxon>Agrobacterium</taxon>
    </lineage>
</organism>
<sequence>MRSYRSSHSSSHPSSHRAACHNHGVIIVPEVAPRSYLPYIAANFPIRTLKNPMWSIRYNGTSIHLSHGWAEQVLWREEGFGECASLLLP</sequence>
<dbReference type="EMBL" id="HG518322">
    <property type="protein sequence ID" value="CDI09088.1"/>
    <property type="molecule type" value="Genomic_DNA"/>
</dbReference>
<proteinExistence type="predicted"/>
<evidence type="ECO:0000313" key="2">
    <source>
        <dbReference type="Proteomes" id="UP000016944"/>
    </source>
</evidence>